<organism evidence="2">
    <name type="scientific">Ursus maritimus</name>
    <name type="common">Polar bear</name>
    <name type="synonym">Thalarctos maritimus</name>
    <dbReference type="NCBI Taxonomy" id="29073"/>
    <lineage>
        <taxon>Eukaryota</taxon>
        <taxon>Metazoa</taxon>
        <taxon>Chordata</taxon>
        <taxon>Craniata</taxon>
        <taxon>Vertebrata</taxon>
        <taxon>Euteleostomi</taxon>
        <taxon>Mammalia</taxon>
        <taxon>Eutheria</taxon>
        <taxon>Laurasiatheria</taxon>
        <taxon>Carnivora</taxon>
        <taxon>Caniformia</taxon>
        <taxon>Ursidae</taxon>
        <taxon>Ursus</taxon>
    </lineage>
</organism>
<dbReference type="AlphaFoldDB" id="A0A452VHT7"/>
<dbReference type="PANTHER" id="PTHR42923">
    <property type="entry name" value="PROTOPORPHYRINOGEN OXIDASE"/>
    <property type="match status" value="1"/>
</dbReference>
<evidence type="ECO:0000313" key="2">
    <source>
        <dbReference type="Ensembl" id="ENSUMAP00000033231"/>
    </source>
</evidence>
<dbReference type="Ensembl" id="ENSUMAT00000039313.1">
    <property type="protein sequence ID" value="ENSUMAP00000033231.1"/>
    <property type="gene ID" value="ENSUMAG00000023956.1"/>
</dbReference>
<reference evidence="2" key="1">
    <citation type="submission" date="2019-03" db="UniProtKB">
        <authorList>
            <consortium name="Ensembl"/>
        </authorList>
    </citation>
    <scope>IDENTIFICATION</scope>
</reference>
<feature type="region of interest" description="Disordered" evidence="1">
    <location>
        <begin position="116"/>
        <end position="141"/>
    </location>
</feature>
<proteinExistence type="predicted"/>
<dbReference type="InterPro" id="IPR050464">
    <property type="entry name" value="Zeta_carotene_desat/Oxidored"/>
</dbReference>
<name>A0A452VHT7_URSMA</name>
<dbReference type="GeneTree" id="ENSGT00390000008744"/>
<gene>
    <name evidence="2" type="primary">PPOX</name>
</gene>
<dbReference type="GO" id="GO:0004729">
    <property type="term" value="F:oxygen-dependent protoporphyrinogen oxidase activity"/>
    <property type="evidence" value="ECO:0007669"/>
    <property type="project" value="TreeGrafter"/>
</dbReference>
<dbReference type="Gene3D" id="3.50.50.60">
    <property type="entry name" value="FAD/NAD(P)-binding domain"/>
    <property type="match status" value="2"/>
</dbReference>
<dbReference type="GO" id="GO:0005743">
    <property type="term" value="C:mitochondrial inner membrane"/>
    <property type="evidence" value="ECO:0007669"/>
    <property type="project" value="TreeGrafter"/>
</dbReference>
<protein>
    <submittedName>
        <fullName evidence="2">Protoporphyrinogen oxidase</fullName>
    </submittedName>
</protein>
<evidence type="ECO:0000256" key="1">
    <source>
        <dbReference type="SAM" id="MobiDB-lite"/>
    </source>
</evidence>
<dbReference type="SUPFAM" id="SSF51905">
    <property type="entry name" value="FAD/NAD(P)-binding domain"/>
    <property type="match status" value="1"/>
</dbReference>
<dbReference type="InterPro" id="IPR036188">
    <property type="entry name" value="FAD/NAD-bd_sf"/>
</dbReference>
<feature type="compositionally biased region" description="Polar residues" evidence="1">
    <location>
        <begin position="131"/>
        <end position="141"/>
    </location>
</feature>
<dbReference type="GO" id="GO:0006783">
    <property type="term" value="P:heme biosynthetic process"/>
    <property type="evidence" value="ECO:0007669"/>
    <property type="project" value="TreeGrafter"/>
</dbReference>
<dbReference type="PANTHER" id="PTHR42923:SF3">
    <property type="entry name" value="PROTOPORPHYRINOGEN OXIDASE"/>
    <property type="match status" value="1"/>
</dbReference>
<sequence>MGRTVVVLGGGISGLAASYHLSRAPCPPKVMLGGSWLQTLEARGTVLSQELFQQQAQQAAAAQLGLKGPPSHCLVHLHKLASRQCHDRIVEWPQENAGRSRKQLRRCRQCDHLGAASKQPRSVAGSRMGVASSTFSTLSQS</sequence>
<accession>A0A452VHT7</accession>